<protein>
    <submittedName>
        <fullName evidence="1">Uncharacterized protein</fullName>
    </submittedName>
</protein>
<comment type="caution">
    <text evidence="1">The sequence shown here is derived from an EMBL/GenBank/DDBJ whole genome shotgun (WGS) entry which is preliminary data.</text>
</comment>
<reference evidence="1 2" key="1">
    <citation type="submission" date="2019-06" db="EMBL/GenBank/DDBJ databases">
        <title>Whole genome shotgun sequence of Pseudonocardia hydrocarbonoxydans NBRC 14498.</title>
        <authorList>
            <person name="Hosoyama A."/>
            <person name="Uohara A."/>
            <person name="Ohji S."/>
            <person name="Ichikawa N."/>
        </authorList>
    </citation>
    <scope>NUCLEOTIDE SEQUENCE [LARGE SCALE GENOMIC DNA]</scope>
    <source>
        <strain evidence="1 2">NBRC 14498</strain>
    </source>
</reference>
<organism evidence="1 2">
    <name type="scientific">Pseudonocardia hydrocarbonoxydans</name>
    <dbReference type="NCBI Taxonomy" id="76726"/>
    <lineage>
        <taxon>Bacteria</taxon>
        <taxon>Bacillati</taxon>
        <taxon>Actinomycetota</taxon>
        <taxon>Actinomycetes</taxon>
        <taxon>Pseudonocardiales</taxon>
        <taxon>Pseudonocardiaceae</taxon>
        <taxon>Pseudonocardia</taxon>
    </lineage>
</organism>
<dbReference type="InterPro" id="IPR056131">
    <property type="entry name" value="DUF7714"/>
</dbReference>
<sequence length="290" mass="31138">MIPIPPPNTRAHPYRGLSVQEVDFPLTEAAILAHLDGREVYRRTDFLALRSGTDTALVGVVKASLDPLFSPVVEARVLAGPDETAWVGSTETDVGNATALAAAADPAARVTVVLGRFEHVNFIWEPAPIPVRVTEVVPPHPPKLFAQAEQAVAYDEDLPPVELVLDAVDVHALAAAHPAQGYLLPCRGSVGSSGGTGLGAPVAFLDTRPAERGDWLMIGCERSLQFHRHFYGDEPERVDLCPRARAGGDGFTLTKCCLIERGLEVGDRTAVVPWGANLDEVREGLRKLLL</sequence>
<dbReference type="Proteomes" id="UP000320338">
    <property type="component" value="Unassembled WGS sequence"/>
</dbReference>
<dbReference type="RefSeq" id="WP_141280164.1">
    <property type="nucleotide sequence ID" value="NZ_BAAARZ010000005.1"/>
</dbReference>
<accession>A0A4Y3WR17</accession>
<dbReference type="OrthoDB" id="3612465at2"/>
<keyword evidence="2" id="KW-1185">Reference proteome</keyword>
<dbReference type="EMBL" id="BJNG01000033">
    <property type="protein sequence ID" value="GEC21332.1"/>
    <property type="molecule type" value="Genomic_DNA"/>
</dbReference>
<dbReference type="Pfam" id="PF24830">
    <property type="entry name" value="DUF7714"/>
    <property type="match status" value="1"/>
</dbReference>
<name>A0A4Y3WR17_9PSEU</name>
<gene>
    <name evidence="1" type="ORF">PHY01_36150</name>
</gene>
<dbReference type="AlphaFoldDB" id="A0A4Y3WR17"/>
<proteinExistence type="predicted"/>
<evidence type="ECO:0000313" key="2">
    <source>
        <dbReference type="Proteomes" id="UP000320338"/>
    </source>
</evidence>
<evidence type="ECO:0000313" key="1">
    <source>
        <dbReference type="EMBL" id="GEC21332.1"/>
    </source>
</evidence>